<gene>
    <name evidence="3" type="ORF">ACFSKV_12625</name>
</gene>
<dbReference type="Proteomes" id="UP001597414">
    <property type="component" value="Unassembled WGS sequence"/>
</dbReference>
<evidence type="ECO:0000313" key="4">
    <source>
        <dbReference type="Proteomes" id="UP001597414"/>
    </source>
</evidence>
<evidence type="ECO:0000256" key="1">
    <source>
        <dbReference type="ARBA" id="ARBA00022729"/>
    </source>
</evidence>
<sequence>MFKKLLITCFLFSAVAHFSFAQKDPKAKEILDGVSQKYKTLKGLRASFDFSYEDLVDGRSQSQTGEIAIKGDKYHLKLPEQEIFNNGKTVWTYIESGNYKEVTINNASEMEDELTPSSVYTIYQKGYNYRLMGEKTENKVVIQEIELLAVNQGAPFKKVLLRVDKVNKDLIGWEIFDDQGGIFKYRFKSINTNADIQDDYFTFNPQKYGKIEIIDLR</sequence>
<dbReference type="SUPFAM" id="SSF89392">
    <property type="entry name" value="Prokaryotic lipoproteins and lipoprotein localization factors"/>
    <property type="match status" value="1"/>
</dbReference>
<keyword evidence="1 2" id="KW-0732">Signal</keyword>
<feature type="chain" id="PRO_5046715583" evidence="2">
    <location>
        <begin position="22"/>
        <end position="217"/>
    </location>
</feature>
<evidence type="ECO:0000256" key="2">
    <source>
        <dbReference type="SAM" id="SignalP"/>
    </source>
</evidence>
<comment type="caution">
    <text evidence="3">The sequence shown here is derived from an EMBL/GenBank/DDBJ whole genome shotgun (WGS) entry which is preliminary data.</text>
</comment>
<dbReference type="PANTHER" id="PTHR35869">
    <property type="entry name" value="OUTER-MEMBRANE LIPOPROTEIN CARRIER PROTEIN"/>
    <property type="match status" value="1"/>
</dbReference>
<dbReference type="Gene3D" id="2.50.20.10">
    <property type="entry name" value="Lipoprotein localisation LolA/LolB/LppX"/>
    <property type="match status" value="1"/>
</dbReference>
<keyword evidence="4" id="KW-1185">Reference proteome</keyword>
<dbReference type="EMBL" id="JBHUIV010000016">
    <property type="protein sequence ID" value="MFD2202411.1"/>
    <property type="molecule type" value="Genomic_DNA"/>
</dbReference>
<proteinExistence type="predicted"/>
<reference evidence="4" key="1">
    <citation type="journal article" date="2019" name="Int. J. Syst. Evol. Microbiol.">
        <title>The Global Catalogue of Microorganisms (GCM) 10K type strain sequencing project: providing services to taxonomists for standard genome sequencing and annotation.</title>
        <authorList>
            <consortium name="The Broad Institute Genomics Platform"/>
            <consortium name="The Broad Institute Genome Sequencing Center for Infectious Disease"/>
            <person name="Wu L."/>
            <person name="Ma J."/>
        </authorList>
    </citation>
    <scope>NUCLEOTIDE SEQUENCE [LARGE SCALE GENOMIC DNA]</scope>
    <source>
        <strain evidence="4">KCTC 19812</strain>
    </source>
</reference>
<dbReference type="PANTHER" id="PTHR35869:SF1">
    <property type="entry name" value="OUTER-MEMBRANE LIPOPROTEIN CARRIER PROTEIN"/>
    <property type="match status" value="1"/>
</dbReference>
<keyword evidence="3" id="KW-0449">Lipoprotein</keyword>
<dbReference type="Pfam" id="PF16584">
    <property type="entry name" value="LolA_2"/>
    <property type="match status" value="1"/>
</dbReference>
<dbReference type="RefSeq" id="WP_380803246.1">
    <property type="nucleotide sequence ID" value="NZ_JBHUIV010000016.1"/>
</dbReference>
<name>A0ABW5BCG4_9BACT</name>
<organism evidence="3 4">
    <name type="scientific">Shivajiella indica</name>
    <dbReference type="NCBI Taxonomy" id="872115"/>
    <lineage>
        <taxon>Bacteria</taxon>
        <taxon>Pseudomonadati</taxon>
        <taxon>Bacteroidota</taxon>
        <taxon>Cytophagia</taxon>
        <taxon>Cytophagales</taxon>
        <taxon>Cyclobacteriaceae</taxon>
        <taxon>Shivajiella</taxon>
    </lineage>
</organism>
<evidence type="ECO:0000313" key="3">
    <source>
        <dbReference type="EMBL" id="MFD2202411.1"/>
    </source>
</evidence>
<protein>
    <submittedName>
        <fullName evidence="3">Outer membrane lipoprotein carrier protein LolA</fullName>
    </submittedName>
</protein>
<dbReference type="InterPro" id="IPR004564">
    <property type="entry name" value="OM_lipoprot_carrier_LolA-like"/>
</dbReference>
<feature type="signal peptide" evidence="2">
    <location>
        <begin position="1"/>
        <end position="21"/>
    </location>
</feature>
<dbReference type="InterPro" id="IPR029046">
    <property type="entry name" value="LolA/LolB/LppX"/>
</dbReference>
<dbReference type="CDD" id="cd16325">
    <property type="entry name" value="LolA"/>
    <property type="match status" value="1"/>
</dbReference>
<accession>A0ABW5BCG4</accession>